<name>A0ACB8SF14_9AGAM</name>
<accession>A0ACB8SF14</accession>
<reference evidence="1" key="1">
    <citation type="submission" date="2021-03" db="EMBL/GenBank/DDBJ databases">
        <authorList>
            <consortium name="DOE Joint Genome Institute"/>
            <person name="Ahrendt S."/>
            <person name="Looney B.P."/>
            <person name="Miyauchi S."/>
            <person name="Morin E."/>
            <person name="Drula E."/>
            <person name="Courty P.E."/>
            <person name="Chicoki N."/>
            <person name="Fauchery L."/>
            <person name="Kohler A."/>
            <person name="Kuo A."/>
            <person name="Labutti K."/>
            <person name="Pangilinan J."/>
            <person name="Lipzen A."/>
            <person name="Riley R."/>
            <person name="Andreopoulos W."/>
            <person name="He G."/>
            <person name="Johnson J."/>
            <person name="Barry K.W."/>
            <person name="Grigoriev I.V."/>
            <person name="Nagy L."/>
            <person name="Hibbett D."/>
            <person name="Henrissat B."/>
            <person name="Matheny P.B."/>
            <person name="Labbe J."/>
            <person name="Martin F."/>
        </authorList>
    </citation>
    <scope>NUCLEOTIDE SEQUENCE</scope>
    <source>
        <strain evidence="1">HHB10654</strain>
    </source>
</reference>
<protein>
    <submittedName>
        <fullName evidence="1">Uncharacterized protein</fullName>
    </submittedName>
</protein>
<reference evidence="1" key="2">
    <citation type="journal article" date="2022" name="New Phytol.">
        <title>Evolutionary transition to the ectomycorrhizal habit in the genomes of a hyperdiverse lineage of mushroom-forming fungi.</title>
        <authorList>
            <person name="Looney B."/>
            <person name="Miyauchi S."/>
            <person name="Morin E."/>
            <person name="Drula E."/>
            <person name="Courty P.E."/>
            <person name="Kohler A."/>
            <person name="Kuo A."/>
            <person name="LaButti K."/>
            <person name="Pangilinan J."/>
            <person name="Lipzen A."/>
            <person name="Riley R."/>
            <person name="Andreopoulos W."/>
            <person name="He G."/>
            <person name="Johnson J."/>
            <person name="Nolan M."/>
            <person name="Tritt A."/>
            <person name="Barry K.W."/>
            <person name="Grigoriev I.V."/>
            <person name="Nagy L.G."/>
            <person name="Hibbett D."/>
            <person name="Henrissat B."/>
            <person name="Matheny P.B."/>
            <person name="Labbe J."/>
            <person name="Martin F.M."/>
        </authorList>
    </citation>
    <scope>NUCLEOTIDE SEQUENCE</scope>
    <source>
        <strain evidence="1">HHB10654</strain>
    </source>
</reference>
<gene>
    <name evidence="1" type="ORF">BV25DRAFT_1843607</name>
</gene>
<evidence type="ECO:0000313" key="1">
    <source>
        <dbReference type="EMBL" id="KAI0054510.1"/>
    </source>
</evidence>
<organism evidence="1 2">
    <name type="scientific">Artomyces pyxidatus</name>
    <dbReference type="NCBI Taxonomy" id="48021"/>
    <lineage>
        <taxon>Eukaryota</taxon>
        <taxon>Fungi</taxon>
        <taxon>Dikarya</taxon>
        <taxon>Basidiomycota</taxon>
        <taxon>Agaricomycotina</taxon>
        <taxon>Agaricomycetes</taxon>
        <taxon>Russulales</taxon>
        <taxon>Auriscalpiaceae</taxon>
        <taxon>Artomyces</taxon>
    </lineage>
</organism>
<keyword evidence="2" id="KW-1185">Reference proteome</keyword>
<proteinExistence type="predicted"/>
<dbReference type="EMBL" id="MU277406">
    <property type="protein sequence ID" value="KAI0054510.1"/>
    <property type="molecule type" value="Genomic_DNA"/>
</dbReference>
<sequence length="177" mass="20326">MPPTRPLVRRPTMDSVRAMFYPVEGDPRTVRVRLNPQAEPDFLVDRTPQLRNILGWEEPIRQCDVTILLMASIKVDLRIAFTYADHLPVNSSMDSVLGEDHGWHGSMVVMLTRSVIVINSGQSEPRRYLDTMKGFEHENRFLTDVAVRRFISDVQERKAAALHSNTALAFPERLHYN</sequence>
<evidence type="ECO:0000313" key="2">
    <source>
        <dbReference type="Proteomes" id="UP000814140"/>
    </source>
</evidence>
<comment type="caution">
    <text evidence="1">The sequence shown here is derived from an EMBL/GenBank/DDBJ whole genome shotgun (WGS) entry which is preliminary data.</text>
</comment>
<dbReference type="Proteomes" id="UP000814140">
    <property type="component" value="Unassembled WGS sequence"/>
</dbReference>